<dbReference type="SUPFAM" id="SSF56801">
    <property type="entry name" value="Acetyl-CoA synthetase-like"/>
    <property type="match status" value="1"/>
</dbReference>
<dbReference type="InterPro" id="IPR042099">
    <property type="entry name" value="ANL_N_sf"/>
</dbReference>
<dbReference type="Pfam" id="PF00501">
    <property type="entry name" value="AMP-binding"/>
    <property type="match status" value="1"/>
</dbReference>
<dbReference type="InterPro" id="IPR000873">
    <property type="entry name" value="AMP-dep_synth/lig_dom"/>
</dbReference>
<reference evidence="5" key="1">
    <citation type="journal article" date="2019" name="Int. J. Syst. Evol. Microbiol.">
        <title>The Global Catalogue of Microorganisms (GCM) 10K type strain sequencing project: providing services to taxonomists for standard genome sequencing and annotation.</title>
        <authorList>
            <consortium name="The Broad Institute Genomics Platform"/>
            <consortium name="The Broad Institute Genome Sequencing Center for Infectious Disease"/>
            <person name="Wu L."/>
            <person name="Ma J."/>
        </authorList>
    </citation>
    <scope>NUCLEOTIDE SEQUENCE [LARGE SCALE GENOMIC DNA]</scope>
    <source>
        <strain evidence="5">CGMCC 4.5798</strain>
    </source>
</reference>
<organism evidence="4 5">
    <name type="scientific">Massilia aerilata</name>
    <dbReference type="NCBI Taxonomy" id="453817"/>
    <lineage>
        <taxon>Bacteria</taxon>
        <taxon>Pseudomonadati</taxon>
        <taxon>Pseudomonadota</taxon>
        <taxon>Betaproteobacteria</taxon>
        <taxon>Burkholderiales</taxon>
        <taxon>Oxalobacteraceae</taxon>
        <taxon>Telluria group</taxon>
        <taxon>Massilia</taxon>
    </lineage>
</organism>
<dbReference type="InterPro" id="IPR045851">
    <property type="entry name" value="AMP-bd_C_sf"/>
</dbReference>
<dbReference type="InterPro" id="IPR012743">
    <property type="entry name" value="4_coum_CoA_lig"/>
</dbReference>
<evidence type="ECO:0000313" key="4">
    <source>
        <dbReference type="EMBL" id="MFC5548361.1"/>
    </source>
</evidence>
<dbReference type="InterPro" id="IPR050237">
    <property type="entry name" value="ATP-dep_AMP-bd_enzyme"/>
</dbReference>
<evidence type="ECO:0000259" key="2">
    <source>
        <dbReference type="Pfam" id="PF00501"/>
    </source>
</evidence>
<name>A0ABW0RWH3_9BURK</name>
<evidence type="ECO:0000256" key="1">
    <source>
        <dbReference type="NCBIfam" id="TIGR02372"/>
    </source>
</evidence>
<dbReference type="PANTHER" id="PTHR43767">
    <property type="entry name" value="LONG-CHAIN-FATTY-ACID--COA LIGASE"/>
    <property type="match status" value="1"/>
</dbReference>
<dbReference type="NCBIfam" id="TIGR02372">
    <property type="entry name" value="4_coum_CoA_lig"/>
    <property type="match status" value="1"/>
</dbReference>
<dbReference type="GO" id="GO:0016207">
    <property type="term" value="F:4-coumarate-CoA ligase activity"/>
    <property type="evidence" value="ECO:0007669"/>
    <property type="project" value="UniProtKB-EC"/>
</dbReference>
<feature type="domain" description="AMP-dependent synthetase/ligase" evidence="2">
    <location>
        <begin position="111"/>
        <end position="260"/>
    </location>
</feature>
<evidence type="ECO:0000259" key="3">
    <source>
        <dbReference type="Pfam" id="PF13193"/>
    </source>
</evidence>
<feature type="domain" description="AMP-binding enzyme C-terminal" evidence="3">
    <location>
        <begin position="325"/>
        <end position="395"/>
    </location>
</feature>
<dbReference type="EMBL" id="JBHSMZ010000004">
    <property type="protein sequence ID" value="MFC5548361.1"/>
    <property type="molecule type" value="Genomic_DNA"/>
</dbReference>
<evidence type="ECO:0000313" key="5">
    <source>
        <dbReference type="Proteomes" id="UP001596086"/>
    </source>
</evidence>
<dbReference type="InterPro" id="IPR025110">
    <property type="entry name" value="AMP-bd_C"/>
</dbReference>
<comment type="caution">
    <text evidence="4">The sequence shown here is derived from an EMBL/GenBank/DDBJ whole genome shotgun (WGS) entry which is preliminary data.</text>
</comment>
<sequence>MQAPSALLAPWWADRSALLRFVADLVAGELAALRHDPLLLPDGWKPSLSLQQDLGVDSLELLQLAGALAEALQLQHSGVEDYLLARRTLGDWLDIATAGLQHRDAELTFRTSGSTGEPKRCAHALATLEQEAASLATLFSGRRRLLLAVPAHHIYGFLFGVLLPRHLGLEADQVLSVRARLPSQLARHLLPGDLAIGHPQFWQAALGADQDFPNDVTGVSSTAPCPDAVAERAEAAGLALVQVYGASETGGLGWRASHRDPYRLLPHIERAGDALLRRGPDGEAQALHPQDSLAWCGDDRFTLGPRRDSAVQVGGVNVFPERVRQVLLEHPLVEDAAVRLMRPDEGQRLKAFIVPRAGAGEGFIQELRAWTDARLAAPERPKAITLGERIPRGMLGKPADWSIAP</sequence>
<proteinExistence type="predicted"/>
<protein>
    <recommendedName>
        <fullName evidence="1">4-coumarate--CoA ligase</fullName>
        <ecNumber evidence="1">6.2.1.12</ecNumber>
    </recommendedName>
</protein>
<keyword evidence="5" id="KW-1185">Reference proteome</keyword>
<accession>A0ABW0RWH3</accession>
<keyword evidence="4" id="KW-0436">Ligase</keyword>
<dbReference type="RefSeq" id="WP_379769018.1">
    <property type="nucleotide sequence ID" value="NZ_JBHSMZ010000004.1"/>
</dbReference>
<dbReference type="Proteomes" id="UP001596086">
    <property type="component" value="Unassembled WGS sequence"/>
</dbReference>
<gene>
    <name evidence="4" type="primary">pcl</name>
    <name evidence="4" type="ORF">ACFPO9_07500</name>
</gene>
<dbReference type="PROSITE" id="PS00012">
    <property type="entry name" value="PHOSPHOPANTETHEINE"/>
    <property type="match status" value="1"/>
</dbReference>
<dbReference type="InterPro" id="IPR006162">
    <property type="entry name" value="Ppantetheine_attach_site"/>
</dbReference>
<dbReference type="EC" id="6.2.1.12" evidence="1"/>
<dbReference type="Gene3D" id="3.30.300.30">
    <property type="match status" value="1"/>
</dbReference>
<dbReference type="Gene3D" id="3.40.50.12780">
    <property type="entry name" value="N-terminal domain of ligase-like"/>
    <property type="match status" value="1"/>
</dbReference>
<dbReference type="Pfam" id="PF13193">
    <property type="entry name" value="AMP-binding_C"/>
    <property type="match status" value="1"/>
</dbReference>
<dbReference type="PANTHER" id="PTHR43767:SF12">
    <property type="entry name" value="AMP-DEPENDENT SYNTHETASE AND LIGASE"/>
    <property type="match status" value="1"/>
</dbReference>